<reference evidence="10" key="1">
    <citation type="submission" date="2021-01" db="EMBL/GenBank/DDBJ databases">
        <title>Caligus Genome Assembly.</title>
        <authorList>
            <person name="Gallardo-Escarate C."/>
        </authorList>
    </citation>
    <scope>NUCLEOTIDE SEQUENCE [LARGE SCALE GENOMIC DNA]</scope>
</reference>
<keyword evidence="3" id="KW-0418">Kinase</keyword>
<dbReference type="GO" id="GO:0046872">
    <property type="term" value="F:metal ion binding"/>
    <property type="evidence" value="ECO:0007669"/>
    <property type="project" value="UniProtKB-KW"/>
</dbReference>
<evidence type="ECO:0000256" key="6">
    <source>
        <dbReference type="ARBA" id="ARBA00023239"/>
    </source>
</evidence>
<name>A0A7T8KLR6_CALRO</name>
<organism evidence="9 10">
    <name type="scientific">Caligus rogercresseyi</name>
    <name type="common">Sea louse</name>
    <dbReference type="NCBI Taxonomy" id="217165"/>
    <lineage>
        <taxon>Eukaryota</taxon>
        <taxon>Metazoa</taxon>
        <taxon>Ecdysozoa</taxon>
        <taxon>Arthropoda</taxon>
        <taxon>Crustacea</taxon>
        <taxon>Multicrustacea</taxon>
        <taxon>Hexanauplia</taxon>
        <taxon>Copepoda</taxon>
        <taxon>Siphonostomatoida</taxon>
        <taxon>Caligidae</taxon>
        <taxon>Caligus</taxon>
    </lineage>
</organism>
<evidence type="ECO:0000313" key="9">
    <source>
        <dbReference type="EMBL" id="QQP58088.1"/>
    </source>
</evidence>
<dbReference type="SUPFAM" id="SSF110581">
    <property type="entry name" value="Indigoidine synthase A-like"/>
    <property type="match status" value="1"/>
</dbReference>
<keyword evidence="7" id="KW-0326">Glycosidase</keyword>
<feature type="non-terminal residue" evidence="9">
    <location>
        <position position="509"/>
    </location>
</feature>
<dbReference type="OrthoDB" id="198885at2759"/>
<dbReference type="GO" id="GO:0016798">
    <property type="term" value="F:hydrolase activity, acting on glycosyl bonds"/>
    <property type="evidence" value="ECO:0007669"/>
    <property type="project" value="UniProtKB-KW"/>
</dbReference>
<evidence type="ECO:0000256" key="2">
    <source>
        <dbReference type="ARBA" id="ARBA00022723"/>
    </source>
</evidence>
<dbReference type="InterPro" id="IPR022830">
    <property type="entry name" value="Indigdn_synthA-like"/>
</dbReference>
<dbReference type="InterPro" id="IPR011611">
    <property type="entry name" value="PfkB_dom"/>
</dbReference>
<dbReference type="GO" id="GO:0004730">
    <property type="term" value="F:pseudouridylate synthase activity"/>
    <property type="evidence" value="ECO:0007669"/>
    <property type="project" value="InterPro"/>
</dbReference>
<evidence type="ECO:0000256" key="4">
    <source>
        <dbReference type="ARBA" id="ARBA00022801"/>
    </source>
</evidence>
<protein>
    <submittedName>
        <fullName evidence="9">Pseudouridinemetabolizing bifunctional protein C186105like</fullName>
    </submittedName>
</protein>
<dbReference type="GO" id="GO:0006796">
    <property type="term" value="P:phosphate-containing compound metabolic process"/>
    <property type="evidence" value="ECO:0007669"/>
    <property type="project" value="UniProtKB-ARBA"/>
</dbReference>
<evidence type="ECO:0000256" key="7">
    <source>
        <dbReference type="ARBA" id="ARBA00023295"/>
    </source>
</evidence>
<feature type="domain" description="Carbohydrate kinase PfkB" evidence="8">
    <location>
        <begin position="318"/>
        <end position="480"/>
    </location>
</feature>
<dbReference type="AlphaFoldDB" id="A0A7T8KLR6"/>
<proteinExistence type="predicted"/>
<dbReference type="InterPro" id="IPR029056">
    <property type="entry name" value="Ribokinase-like"/>
</dbReference>
<dbReference type="PANTHER" id="PTHR42909">
    <property type="entry name" value="ZGC:136858"/>
    <property type="match status" value="1"/>
</dbReference>
<dbReference type="SUPFAM" id="SSF53613">
    <property type="entry name" value="Ribokinase-like"/>
    <property type="match status" value="1"/>
</dbReference>
<dbReference type="Pfam" id="PF00294">
    <property type="entry name" value="PfkB"/>
    <property type="match status" value="1"/>
</dbReference>
<dbReference type="EMBL" id="CP045891">
    <property type="protein sequence ID" value="QQP58088.1"/>
    <property type="molecule type" value="Genomic_DNA"/>
</dbReference>
<sequence>CIGGTTVSGTSLLAHAVGINTFVTGGIGGVHRGGEISMDISADLFELHSTPITVVSAGIKSILDIPKTLEVLETLGVCVLTYSSSLESPFPAFFSSQSRSRAPYNVGCPKEIAKMMKVQRELALNSGMLVGVPIAQEHEVPEVESAIREAIQEMEDFGIQGKEVTPFLLSKVTQLTKGDSLEANLALIRNNADVGSRIAKEYAMLSSRSIDLPLSIKKNSPIVVGGAAVDLIAQFLSLSSPWMPPLTKGRCNAFRRSWAEYRSGPLSATPPPILCIHNLTDNAHISVVEGKSTATYCVITMRWVKSRYSPQMIERLVFDDAPLIVLDGNIPLATVEAIKKKALEGRVPVLFEPTDVHKAHKPFSNLETASSITYISPNERELEFILKKYDLNLGERINYCIDLSQEILCYVQVIVVTLAENGVLVIRRGSSSSDPFLSIMTHRVLSSSGAGDCFIAGFAASLLKTRGHQDMAVGLGMQAAIQSLNAVSAVPQSFEALDWDFSANGIHYL</sequence>
<dbReference type="InterPro" id="IPR002173">
    <property type="entry name" value="Carboh/pur_kinase_PfkB_CS"/>
</dbReference>
<dbReference type="PANTHER" id="PTHR42909:SF1">
    <property type="entry name" value="CARBOHYDRATE KINASE PFKB DOMAIN-CONTAINING PROTEIN"/>
    <property type="match status" value="1"/>
</dbReference>
<evidence type="ECO:0000256" key="3">
    <source>
        <dbReference type="ARBA" id="ARBA00022777"/>
    </source>
</evidence>
<dbReference type="Gene3D" id="3.40.1190.20">
    <property type="match status" value="1"/>
</dbReference>
<dbReference type="Pfam" id="PF04227">
    <property type="entry name" value="Indigoidine_A"/>
    <property type="match status" value="1"/>
</dbReference>
<dbReference type="GO" id="GO:0005737">
    <property type="term" value="C:cytoplasm"/>
    <property type="evidence" value="ECO:0007669"/>
    <property type="project" value="TreeGrafter"/>
</dbReference>
<evidence type="ECO:0000256" key="1">
    <source>
        <dbReference type="ARBA" id="ARBA00022679"/>
    </source>
</evidence>
<dbReference type="Gene3D" id="3.40.1790.10">
    <property type="entry name" value="Indigoidine synthase domain"/>
    <property type="match status" value="1"/>
</dbReference>
<gene>
    <name evidence="9" type="ORF">FKW44_003296</name>
</gene>
<dbReference type="PROSITE" id="PS00584">
    <property type="entry name" value="PFKB_KINASES_2"/>
    <property type="match status" value="1"/>
</dbReference>
<keyword evidence="5" id="KW-0464">Manganese</keyword>
<accession>A0A7T8KLR6</accession>
<evidence type="ECO:0000313" key="10">
    <source>
        <dbReference type="Proteomes" id="UP000595437"/>
    </source>
</evidence>
<dbReference type="Proteomes" id="UP000595437">
    <property type="component" value="Chromosome 2"/>
</dbReference>
<keyword evidence="2" id="KW-0479">Metal-binding</keyword>
<keyword evidence="6" id="KW-0456">Lyase</keyword>
<keyword evidence="4" id="KW-0378">Hydrolase</keyword>
<evidence type="ECO:0000256" key="5">
    <source>
        <dbReference type="ARBA" id="ARBA00023211"/>
    </source>
</evidence>
<keyword evidence="1" id="KW-0808">Transferase</keyword>
<dbReference type="InterPro" id="IPR007342">
    <property type="entry name" value="PsuG"/>
</dbReference>
<keyword evidence="10" id="KW-1185">Reference proteome</keyword>
<evidence type="ECO:0000259" key="8">
    <source>
        <dbReference type="Pfam" id="PF00294"/>
    </source>
</evidence>
<dbReference type="GO" id="GO:0016301">
    <property type="term" value="F:kinase activity"/>
    <property type="evidence" value="ECO:0007669"/>
    <property type="project" value="UniProtKB-KW"/>
</dbReference>